<evidence type="ECO:0000313" key="2">
    <source>
        <dbReference type="Proteomes" id="UP000006242"/>
    </source>
</evidence>
<organism evidence="1 2">
    <name type="scientific">Salinisphaera shabanensis E1L3A</name>
    <dbReference type="NCBI Taxonomy" id="1033802"/>
    <lineage>
        <taxon>Bacteria</taxon>
        <taxon>Pseudomonadati</taxon>
        <taxon>Pseudomonadota</taxon>
        <taxon>Gammaproteobacteria</taxon>
        <taxon>Salinisphaerales</taxon>
        <taxon>Salinisphaeraceae</taxon>
        <taxon>Salinisphaera</taxon>
    </lineage>
</organism>
<dbReference type="InterPro" id="IPR033788">
    <property type="entry name" value="VbhA-like"/>
</dbReference>
<name>U2FZ76_9GAMM</name>
<dbReference type="STRING" id="1033802.SSPSH_001491"/>
<dbReference type="RefSeq" id="WP_021031538.1">
    <property type="nucleotide sequence ID" value="NZ_AFNV02000009.1"/>
</dbReference>
<dbReference type="CDD" id="cd11586">
    <property type="entry name" value="VbhA_like"/>
    <property type="match status" value="1"/>
</dbReference>
<gene>
    <name evidence="1" type="primary">yacA</name>
    <name evidence="1" type="ORF">SSPSH_001491</name>
</gene>
<reference evidence="1 2" key="2">
    <citation type="journal article" date="2013" name="PLoS ONE">
        <title>INDIGO - INtegrated Data Warehouse of MIcrobial GenOmes with Examples from the Red Sea Extremophiles.</title>
        <authorList>
            <person name="Alam I."/>
            <person name="Antunes A."/>
            <person name="Kamau A.A."/>
            <person name="Ba Alawi W."/>
            <person name="Kalkatawi M."/>
            <person name="Stingl U."/>
            <person name="Bajic V.B."/>
        </authorList>
    </citation>
    <scope>NUCLEOTIDE SEQUENCE [LARGE SCALE GENOMIC DNA]</scope>
    <source>
        <strain evidence="1 2">E1L3A</strain>
    </source>
</reference>
<protein>
    <submittedName>
        <fullName evidence="1">Regulator of plasmid replication protein</fullName>
    </submittedName>
</protein>
<evidence type="ECO:0000313" key="1">
    <source>
        <dbReference type="EMBL" id="ERJ19423.1"/>
    </source>
</evidence>
<dbReference type="AlphaFoldDB" id="U2FZ76"/>
<sequence>MVRKRSVNLGVERELRDRFNAAARLEQRPASQVLRDLMHGYIGEVERKHGPIGNRSAWENLKRGRRLANAQASIELEGYVIPDDMKAVVEQFMRNEVTIDAVGGKADELARSQFIRRSK</sequence>
<accession>U2FZ76</accession>
<reference evidence="1 2" key="1">
    <citation type="journal article" date="2011" name="J. Bacteriol.">
        <title>Genome sequence of Salinisphaera shabanensis, a gammaproteobacterium from the harsh, variable environment of the brine-seawater interface of the Shaban Deep in the Red Sea.</title>
        <authorList>
            <person name="Antunes A."/>
            <person name="Alam I."/>
            <person name="Bajic V.B."/>
            <person name="Stingl U."/>
        </authorList>
    </citation>
    <scope>NUCLEOTIDE SEQUENCE [LARGE SCALE GENOMIC DNA]</scope>
    <source>
        <strain evidence="1 2">E1L3A</strain>
    </source>
</reference>
<comment type="caution">
    <text evidence="1">The sequence shown here is derived from an EMBL/GenBank/DDBJ whole genome shotgun (WGS) entry which is preliminary data.</text>
</comment>
<dbReference type="Proteomes" id="UP000006242">
    <property type="component" value="Unassembled WGS sequence"/>
</dbReference>
<proteinExistence type="predicted"/>
<keyword evidence="2" id="KW-1185">Reference proteome</keyword>
<dbReference type="EMBL" id="AFNV02000009">
    <property type="protein sequence ID" value="ERJ19423.1"/>
    <property type="molecule type" value="Genomic_DNA"/>
</dbReference>